<organism evidence="2 3">
    <name type="scientific">Populus deltoides</name>
    <name type="common">Eastern poplar</name>
    <name type="synonym">Eastern cottonwood</name>
    <dbReference type="NCBI Taxonomy" id="3696"/>
    <lineage>
        <taxon>Eukaryota</taxon>
        <taxon>Viridiplantae</taxon>
        <taxon>Streptophyta</taxon>
        <taxon>Embryophyta</taxon>
        <taxon>Tracheophyta</taxon>
        <taxon>Spermatophyta</taxon>
        <taxon>Magnoliopsida</taxon>
        <taxon>eudicotyledons</taxon>
        <taxon>Gunneridae</taxon>
        <taxon>Pentapetalae</taxon>
        <taxon>rosids</taxon>
        <taxon>fabids</taxon>
        <taxon>Malpighiales</taxon>
        <taxon>Salicaceae</taxon>
        <taxon>Saliceae</taxon>
        <taxon>Populus</taxon>
    </lineage>
</organism>
<gene>
    <name evidence="2" type="ORF">H0E87_011110</name>
</gene>
<proteinExistence type="predicted"/>
<protein>
    <submittedName>
        <fullName evidence="2">Uncharacterized protein</fullName>
    </submittedName>
</protein>
<dbReference type="Proteomes" id="UP000807159">
    <property type="component" value="Chromosome 5"/>
</dbReference>
<evidence type="ECO:0000313" key="3">
    <source>
        <dbReference type="Proteomes" id="UP000807159"/>
    </source>
</evidence>
<accession>A0A8T2YVY2</accession>
<dbReference type="EMBL" id="JACEGQ020000005">
    <property type="protein sequence ID" value="KAH8509219.1"/>
    <property type="molecule type" value="Genomic_DNA"/>
</dbReference>
<name>A0A8T2YVY2_POPDE</name>
<evidence type="ECO:0000256" key="1">
    <source>
        <dbReference type="SAM" id="MobiDB-lite"/>
    </source>
</evidence>
<keyword evidence="3" id="KW-1185">Reference proteome</keyword>
<feature type="region of interest" description="Disordered" evidence="1">
    <location>
        <begin position="82"/>
        <end position="101"/>
    </location>
</feature>
<comment type="caution">
    <text evidence="2">The sequence shown here is derived from an EMBL/GenBank/DDBJ whole genome shotgun (WGS) entry which is preliminary data.</text>
</comment>
<evidence type="ECO:0000313" key="2">
    <source>
        <dbReference type="EMBL" id="KAH8509219.1"/>
    </source>
</evidence>
<reference evidence="2" key="1">
    <citation type="journal article" date="2021" name="J. Hered.">
        <title>Genome Assembly of Salicaceae Populus deltoides (Eastern Cottonwood) I-69 Based on Nanopore Sequencing and Hi-C Technologies.</title>
        <authorList>
            <person name="Bai S."/>
            <person name="Wu H."/>
            <person name="Zhang J."/>
            <person name="Pan Z."/>
            <person name="Zhao W."/>
            <person name="Li Z."/>
            <person name="Tong C."/>
        </authorList>
    </citation>
    <scope>NUCLEOTIDE SEQUENCE</scope>
    <source>
        <tissue evidence="2">Leaf</tissue>
    </source>
</reference>
<sequence length="101" mass="11238">MTMHSKPTWQMKTRDHGTSECAVTIVNHVPIVKDISRTQHYQIAFGSFFNISPMVIVDSKKPGVFKLVTPLNQFVISPYACEQREGDDDDDDDGVDVAPAA</sequence>
<dbReference type="AlphaFoldDB" id="A0A8T2YVY2"/>
<feature type="compositionally biased region" description="Acidic residues" evidence="1">
    <location>
        <begin position="85"/>
        <end position="95"/>
    </location>
</feature>